<dbReference type="Proteomes" id="UP000260644">
    <property type="component" value="Unassembled WGS sequence"/>
</dbReference>
<accession>A0A3E1Y470</accession>
<organism evidence="2 3">
    <name type="scientific">Chitinophaga silvatica</name>
    <dbReference type="NCBI Taxonomy" id="2282649"/>
    <lineage>
        <taxon>Bacteria</taxon>
        <taxon>Pseudomonadati</taxon>
        <taxon>Bacteroidota</taxon>
        <taxon>Chitinophagia</taxon>
        <taxon>Chitinophagales</taxon>
        <taxon>Chitinophagaceae</taxon>
        <taxon>Chitinophaga</taxon>
    </lineage>
</organism>
<comment type="caution">
    <text evidence="2">The sequence shown here is derived from an EMBL/GenBank/DDBJ whole genome shotgun (WGS) entry which is preliminary data.</text>
</comment>
<evidence type="ECO:0000259" key="1">
    <source>
        <dbReference type="Pfam" id="PF12902"/>
    </source>
</evidence>
<dbReference type="Gene3D" id="1.20.1260.10">
    <property type="match status" value="1"/>
</dbReference>
<keyword evidence="3" id="KW-1185">Reference proteome</keyword>
<dbReference type="InterPro" id="IPR012347">
    <property type="entry name" value="Ferritin-like"/>
</dbReference>
<evidence type="ECO:0000313" key="2">
    <source>
        <dbReference type="EMBL" id="RFS19471.1"/>
    </source>
</evidence>
<dbReference type="Pfam" id="PF12902">
    <property type="entry name" value="Ferritin-like"/>
    <property type="match status" value="1"/>
</dbReference>
<dbReference type="EMBL" id="QPMM01000013">
    <property type="protein sequence ID" value="RFS19471.1"/>
    <property type="molecule type" value="Genomic_DNA"/>
</dbReference>
<dbReference type="AlphaFoldDB" id="A0A3E1Y470"/>
<dbReference type="PANTHER" id="PTHR34400:SF4">
    <property type="entry name" value="MEMBRANE PROTEIN"/>
    <property type="match status" value="1"/>
</dbReference>
<protein>
    <recommendedName>
        <fullName evidence="1">Iminophenyl-pyruvate dimer synthase domain-containing protein</fullName>
    </recommendedName>
</protein>
<proteinExistence type="predicted"/>
<evidence type="ECO:0000313" key="3">
    <source>
        <dbReference type="Proteomes" id="UP000260644"/>
    </source>
</evidence>
<dbReference type="RefSeq" id="WP_116978125.1">
    <property type="nucleotide sequence ID" value="NZ_QPMM01000013.1"/>
</dbReference>
<gene>
    <name evidence="2" type="ORF">DVR12_22825</name>
</gene>
<dbReference type="OrthoDB" id="9800162at2"/>
<dbReference type="PANTHER" id="PTHR34400">
    <property type="match status" value="1"/>
</dbReference>
<dbReference type="InterPro" id="IPR026820">
    <property type="entry name" value="VioB/RebD_dom"/>
</dbReference>
<sequence>MLLINPSLLEGVRNSTKLEDLFFYVQKAIELEHSTIPPYLTAMLSIMPEKNKEVYQLIHSVVIDEMLHMAIDSNILNALGGHPAIDKPEFIPSYPGPLPMGINEGLIVNLEMLTKDVVKNTFMEIEEPENPIDFPIKMSAMGMRAEQFATIGQYYAAIKDKIDELANDKLPGDPSLQMTTSFYPPDQLFPIYTKEDAKRAIDIIVEQGEGTTSSPIRPGGGIAHYYRFNEVYLGKRLVEDPGSELGYAYEGTLPFNQSEVFPISKNTKLSELPNGTQDEKEIKLMAEEFAYYYSKLLHGLHRTFNGEPSFINNTLGLMYDIKLIGQKLAATPFPGRPGQTVGAPFEFTDVFRGKA</sequence>
<feature type="domain" description="Iminophenyl-pyruvate dimer synthase" evidence="1">
    <location>
        <begin position="25"/>
        <end position="232"/>
    </location>
</feature>
<reference evidence="2 3" key="1">
    <citation type="submission" date="2018-07" db="EMBL/GenBank/DDBJ databases">
        <title>Chitinophaga K2CV101002-2 sp. nov., isolated from a monsoon evergreen broad-leaved forest soil.</title>
        <authorList>
            <person name="Lv Y."/>
        </authorList>
    </citation>
    <scope>NUCLEOTIDE SEQUENCE [LARGE SCALE GENOMIC DNA]</scope>
    <source>
        <strain evidence="2 3">GDMCC 1.1288</strain>
    </source>
</reference>
<name>A0A3E1Y470_9BACT</name>